<sequence>MSIVVRLDEAEPGVAVAGFLAPELASEYLQAGRKMLLMEGPKVVGEGTIVSLI</sequence>
<protein>
    <submittedName>
        <fullName evidence="1">Uncharacterized protein</fullName>
    </submittedName>
</protein>
<dbReference type="AlphaFoldDB" id="A0A1I3ZJE4"/>
<organism evidence="1 2">
    <name type="scientific">Amycolatopsis sacchari</name>
    <dbReference type="NCBI Taxonomy" id="115433"/>
    <lineage>
        <taxon>Bacteria</taxon>
        <taxon>Bacillati</taxon>
        <taxon>Actinomycetota</taxon>
        <taxon>Actinomycetes</taxon>
        <taxon>Pseudonocardiales</taxon>
        <taxon>Pseudonocardiaceae</taxon>
        <taxon>Amycolatopsis</taxon>
    </lineage>
</organism>
<dbReference type="EMBL" id="FORP01000021">
    <property type="protein sequence ID" value="SFK44192.1"/>
    <property type="molecule type" value="Genomic_DNA"/>
</dbReference>
<dbReference type="Proteomes" id="UP000199025">
    <property type="component" value="Unassembled WGS sequence"/>
</dbReference>
<reference evidence="1 2" key="1">
    <citation type="submission" date="2016-10" db="EMBL/GenBank/DDBJ databases">
        <authorList>
            <person name="de Groot N.N."/>
        </authorList>
    </citation>
    <scope>NUCLEOTIDE SEQUENCE [LARGE SCALE GENOMIC DNA]</scope>
    <source>
        <strain evidence="1 2">DSM 44468</strain>
    </source>
</reference>
<accession>A0A1I3ZJE4</accession>
<evidence type="ECO:0000313" key="1">
    <source>
        <dbReference type="EMBL" id="SFK44192.1"/>
    </source>
</evidence>
<name>A0A1I3ZJE4_9PSEU</name>
<keyword evidence="2" id="KW-1185">Reference proteome</keyword>
<evidence type="ECO:0000313" key="2">
    <source>
        <dbReference type="Proteomes" id="UP000199025"/>
    </source>
</evidence>
<proteinExistence type="predicted"/>
<dbReference type="RefSeq" id="WP_177228892.1">
    <property type="nucleotide sequence ID" value="NZ_CBDQZW010000060.1"/>
</dbReference>
<gene>
    <name evidence="1" type="ORF">SAMN05421835_12159</name>
</gene>